<proteinExistence type="predicted"/>
<accession>A0ABD3E0Y5</accession>
<dbReference type="AlphaFoldDB" id="A0ABD3E0Y5"/>
<sequence>MAMPAADADGFQPNTICFTDDTYSIAKGVRGNDNGIFHYKNRTFQHCYYPCDYQSLRRKILHASTIVVARKQETTIIMC</sequence>
<protein>
    <submittedName>
        <fullName evidence="1">Uncharacterized protein</fullName>
    </submittedName>
</protein>
<evidence type="ECO:0000313" key="1">
    <source>
        <dbReference type="EMBL" id="KAL3647761.1"/>
    </source>
</evidence>
<dbReference type="EMBL" id="JAVIJP010000009">
    <property type="protein sequence ID" value="KAL3647761.1"/>
    <property type="molecule type" value="Genomic_DNA"/>
</dbReference>
<keyword evidence="2" id="KW-1185">Reference proteome</keyword>
<name>A0ABD3E0Y5_9LAMI</name>
<reference evidence="2" key="1">
    <citation type="journal article" date="2024" name="IScience">
        <title>Strigolactones Initiate the Formation of Haustorium-like Structures in Castilleja.</title>
        <authorList>
            <person name="Buerger M."/>
            <person name="Peterson D."/>
            <person name="Chory J."/>
        </authorList>
    </citation>
    <scope>NUCLEOTIDE SEQUENCE [LARGE SCALE GENOMIC DNA]</scope>
</reference>
<organism evidence="1 2">
    <name type="scientific">Castilleja foliolosa</name>
    <dbReference type="NCBI Taxonomy" id="1961234"/>
    <lineage>
        <taxon>Eukaryota</taxon>
        <taxon>Viridiplantae</taxon>
        <taxon>Streptophyta</taxon>
        <taxon>Embryophyta</taxon>
        <taxon>Tracheophyta</taxon>
        <taxon>Spermatophyta</taxon>
        <taxon>Magnoliopsida</taxon>
        <taxon>eudicotyledons</taxon>
        <taxon>Gunneridae</taxon>
        <taxon>Pentapetalae</taxon>
        <taxon>asterids</taxon>
        <taxon>lamiids</taxon>
        <taxon>Lamiales</taxon>
        <taxon>Orobanchaceae</taxon>
        <taxon>Pedicularideae</taxon>
        <taxon>Castillejinae</taxon>
        <taxon>Castilleja</taxon>
    </lineage>
</organism>
<evidence type="ECO:0000313" key="2">
    <source>
        <dbReference type="Proteomes" id="UP001632038"/>
    </source>
</evidence>
<comment type="caution">
    <text evidence="1">The sequence shown here is derived from an EMBL/GenBank/DDBJ whole genome shotgun (WGS) entry which is preliminary data.</text>
</comment>
<dbReference type="Proteomes" id="UP001632038">
    <property type="component" value="Unassembled WGS sequence"/>
</dbReference>
<gene>
    <name evidence="1" type="ORF">CASFOL_008729</name>
</gene>